<dbReference type="Proteomes" id="UP000334820">
    <property type="component" value="Unassembled WGS sequence"/>
</dbReference>
<dbReference type="AlphaFoldDB" id="A0A5J4K1R8"/>
<dbReference type="Pfam" id="PF00294">
    <property type="entry name" value="PfkB"/>
    <property type="match status" value="2"/>
</dbReference>
<protein>
    <submittedName>
        <fullName evidence="5">Ribokinase</fullName>
    </submittedName>
</protein>
<evidence type="ECO:0000313" key="5">
    <source>
        <dbReference type="EMBL" id="GER82938.1"/>
    </source>
</evidence>
<reference evidence="5 6" key="1">
    <citation type="journal article" date="2019" name="Int. J. Syst. Evol. Microbiol.">
        <title>Thermogemmatispora aurantia sp. nov. and Thermogemmatispora argillosa sp. nov., within the class Ktedonobacteria, and emended description of the genus Thermogemmatispora.</title>
        <authorList>
            <person name="Zheng Y."/>
            <person name="Wang C.M."/>
            <person name="Sakai Y."/>
            <person name="Abe K."/>
            <person name="Yokota A."/>
            <person name="Yabe S."/>
        </authorList>
    </citation>
    <scope>NUCLEOTIDE SEQUENCE [LARGE SCALE GENOMIC DNA]</scope>
    <source>
        <strain evidence="5 6">A1-2</strain>
    </source>
</reference>
<evidence type="ECO:0000256" key="3">
    <source>
        <dbReference type="SAM" id="MobiDB-lite"/>
    </source>
</evidence>
<gene>
    <name evidence="5" type="ORF">KTAU_15750</name>
</gene>
<accession>A0A5J4K1R8</accession>
<feature type="region of interest" description="Disordered" evidence="3">
    <location>
        <begin position="130"/>
        <end position="161"/>
    </location>
</feature>
<evidence type="ECO:0000256" key="2">
    <source>
        <dbReference type="ARBA" id="ARBA00022777"/>
    </source>
</evidence>
<keyword evidence="6" id="KW-1185">Reference proteome</keyword>
<dbReference type="InterPro" id="IPR011611">
    <property type="entry name" value="PfkB_dom"/>
</dbReference>
<dbReference type="InterPro" id="IPR002173">
    <property type="entry name" value="Carboh/pur_kinase_PfkB_CS"/>
</dbReference>
<dbReference type="GO" id="GO:0016301">
    <property type="term" value="F:kinase activity"/>
    <property type="evidence" value="ECO:0007669"/>
    <property type="project" value="UniProtKB-KW"/>
</dbReference>
<organism evidence="5 6">
    <name type="scientific">Thermogemmatispora aurantia</name>
    <dbReference type="NCBI Taxonomy" id="2045279"/>
    <lineage>
        <taxon>Bacteria</taxon>
        <taxon>Bacillati</taxon>
        <taxon>Chloroflexota</taxon>
        <taxon>Ktedonobacteria</taxon>
        <taxon>Thermogemmatisporales</taxon>
        <taxon>Thermogemmatisporaceae</taxon>
        <taxon>Thermogemmatispora</taxon>
    </lineage>
</organism>
<feature type="domain" description="Carbohydrate kinase PfkB" evidence="4">
    <location>
        <begin position="23"/>
        <end position="129"/>
    </location>
</feature>
<evidence type="ECO:0000259" key="4">
    <source>
        <dbReference type="Pfam" id="PF00294"/>
    </source>
</evidence>
<name>A0A5J4K1R8_9CHLR</name>
<evidence type="ECO:0000313" key="6">
    <source>
        <dbReference type="Proteomes" id="UP000334820"/>
    </source>
</evidence>
<dbReference type="Gene3D" id="3.40.1190.20">
    <property type="match status" value="1"/>
</dbReference>
<keyword evidence="1" id="KW-0808">Transferase</keyword>
<feature type="domain" description="Carbohydrate kinase PfkB" evidence="4">
    <location>
        <begin position="206"/>
        <end position="338"/>
    </location>
</feature>
<evidence type="ECO:0000256" key="1">
    <source>
        <dbReference type="ARBA" id="ARBA00022679"/>
    </source>
</evidence>
<comment type="caution">
    <text evidence="5">The sequence shown here is derived from an EMBL/GenBank/DDBJ whole genome shotgun (WGS) entry which is preliminary data.</text>
</comment>
<keyword evidence="2 5" id="KW-0418">Kinase</keyword>
<dbReference type="EMBL" id="BKZV01000002">
    <property type="protein sequence ID" value="GER82938.1"/>
    <property type="molecule type" value="Genomic_DNA"/>
</dbReference>
<dbReference type="PANTHER" id="PTHR10584:SF167">
    <property type="entry name" value="PFKB DOMAIN PROTEIN"/>
    <property type="match status" value="1"/>
</dbReference>
<dbReference type="CDD" id="cd01166">
    <property type="entry name" value="KdgK"/>
    <property type="match status" value="1"/>
</dbReference>
<sequence>MDHEHTTGMEQVYLAVECKDFDVLVIGNPCVDLIFSGLPHWPAPGKEVYATRFAIGAGAVFNTAAALSRLGLRVALLGELGNDCLSRYLLEEIRRAGICSDLVRQREQRIAALSVALVHDDERGFVSYVERPSPSSPAAAPLSPSAASAGSASREEAPAPATELLPPLSLPELRALLQRYRWRAVFLHLHPALGPALELFAEQRIEVFLDTGWHPRLLGDQRVPEVLRRCTVFLPNRLEAEALTGARDPETAARQLAQLAPLVVIKLGAEGALACQGEQLWHCPAWPVSEVIDPTGAGDAFDAGFIYALLHGYSLPEALRCGTICGSLATTALTGSAAVPDAAELERLRHSTP</sequence>
<dbReference type="PANTHER" id="PTHR10584">
    <property type="entry name" value="SUGAR KINASE"/>
    <property type="match status" value="1"/>
</dbReference>
<dbReference type="InterPro" id="IPR029056">
    <property type="entry name" value="Ribokinase-like"/>
</dbReference>
<feature type="compositionally biased region" description="Low complexity" evidence="3">
    <location>
        <begin position="132"/>
        <end position="161"/>
    </location>
</feature>
<dbReference type="SUPFAM" id="SSF53613">
    <property type="entry name" value="Ribokinase-like"/>
    <property type="match status" value="1"/>
</dbReference>
<proteinExistence type="predicted"/>
<dbReference type="PROSITE" id="PS00584">
    <property type="entry name" value="PFKB_KINASES_2"/>
    <property type="match status" value="1"/>
</dbReference>